<gene>
    <name evidence="1" type="ORF">BDV29DRAFT_141480</name>
</gene>
<dbReference type="Proteomes" id="UP000326565">
    <property type="component" value="Unassembled WGS sequence"/>
</dbReference>
<name>A0A5N5X189_9EURO</name>
<sequence length="230" mass="26533">MERSTVVQPAFETFHQILAARFDIPSLLAPNLHATEDFMQTVEETENTSIDEFLKPVRWILSNTYNSRLLLLSQYEANELMQEIPASRKTRLHIYTPRTTKDMRPFEQLDFLTVGIGHICRRCSEETVQDLGLFAGSLYFENFSVYESFRHFLGLVTNKYRDVSDNRVTNEGFIDPDTRQLIGWPVQSPFRSCPLPYLGAILDIRSKGHGYLQTHMGKLLEGMPIAPDHF</sequence>
<evidence type="ECO:0000313" key="1">
    <source>
        <dbReference type="EMBL" id="KAB8073112.1"/>
    </source>
</evidence>
<evidence type="ECO:0000313" key="2">
    <source>
        <dbReference type="Proteomes" id="UP000326565"/>
    </source>
</evidence>
<accession>A0A5N5X189</accession>
<dbReference type="AlphaFoldDB" id="A0A5N5X189"/>
<keyword evidence="2" id="KW-1185">Reference proteome</keyword>
<proteinExistence type="predicted"/>
<dbReference type="OrthoDB" id="3182339at2759"/>
<organism evidence="1 2">
    <name type="scientific">Aspergillus leporis</name>
    <dbReference type="NCBI Taxonomy" id="41062"/>
    <lineage>
        <taxon>Eukaryota</taxon>
        <taxon>Fungi</taxon>
        <taxon>Dikarya</taxon>
        <taxon>Ascomycota</taxon>
        <taxon>Pezizomycotina</taxon>
        <taxon>Eurotiomycetes</taxon>
        <taxon>Eurotiomycetidae</taxon>
        <taxon>Eurotiales</taxon>
        <taxon>Aspergillaceae</taxon>
        <taxon>Aspergillus</taxon>
        <taxon>Aspergillus subgen. Circumdati</taxon>
    </lineage>
</organism>
<protein>
    <submittedName>
        <fullName evidence="1">Uncharacterized protein</fullName>
    </submittedName>
</protein>
<reference evidence="1 2" key="1">
    <citation type="submission" date="2019-04" db="EMBL/GenBank/DDBJ databases">
        <title>Friends and foes A comparative genomics study of 23 Aspergillus species from section Flavi.</title>
        <authorList>
            <consortium name="DOE Joint Genome Institute"/>
            <person name="Kjaerbolling I."/>
            <person name="Vesth T."/>
            <person name="Frisvad J.C."/>
            <person name="Nybo J.L."/>
            <person name="Theobald S."/>
            <person name="Kildgaard S."/>
            <person name="Isbrandt T."/>
            <person name="Kuo A."/>
            <person name="Sato A."/>
            <person name="Lyhne E.K."/>
            <person name="Kogle M.E."/>
            <person name="Wiebenga A."/>
            <person name="Kun R.S."/>
            <person name="Lubbers R.J."/>
            <person name="Makela M.R."/>
            <person name="Barry K."/>
            <person name="Chovatia M."/>
            <person name="Clum A."/>
            <person name="Daum C."/>
            <person name="Haridas S."/>
            <person name="He G."/>
            <person name="LaButti K."/>
            <person name="Lipzen A."/>
            <person name="Mondo S."/>
            <person name="Riley R."/>
            <person name="Salamov A."/>
            <person name="Simmons B.A."/>
            <person name="Magnuson J.K."/>
            <person name="Henrissat B."/>
            <person name="Mortensen U.H."/>
            <person name="Larsen T.O."/>
            <person name="Devries R.P."/>
            <person name="Grigoriev I.V."/>
            <person name="Machida M."/>
            <person name="Baker S.E."/>
            <person name="Andersen M.R."/>
        </authorList>
    </citation>
    <scope>NUCLEOTIDE SEQUENCE [LARGE SCALE GENOMIC DNA]</scope>
    <source>
        <strain evidence="1 2">CBS 151.66</strain>
    </source>
</reference>
<dbReference type="EMBL" id="ML732233">
    <property type="protein sequence ID" value="KAB8073112.1"/>
    <property type="molecule type" value="Genomic_DNA"/>
</dbReference>